<protein>
    <submittedName>
        <fullName evidence="2">Uncharacterized protein</fullName>
    </submittedName>
</protein>
<keyword evidence="3" id="KW-1185">Reference proteome</keyword>
<evidence type="ECO:0000313" key="3">
    <source>
        <dbReference type="Proteomes" id="UP001359559"/>
    </source>
</evidence>
<feature type="compositionally biased region" description="Acidic residues" evidence="1">
    <location>
        <begin position="1"/>
        <end position="10"/>
    </location>
</feature>
<comment type="caution">
    <text evidence="2">The sequence shown here is derived from an EMBL/GenBank/DDBJ whole genome shotgun (WGS) entry which is preliminary data.</text>
</comment>
<evidence type="ECO:0000256" key="1">
    <source>
        <dbReference type="SAM" id="MobiDB-lite"/>
    </source>
</evidence>
<dbReference type="Proteomes" id="UP001359559">
    <property type="component" value="Unassembled WGS sequence"/>
</dbReference>
<feature type="region of interest" description="Disordered" evidence="1">
    <location>
        <begin position="68"/>
        <end position="90"/>
    </location>
</feature>
<proteinExistence type="predicted"/>
<dbReference type="EMBL" id="JAYKXN010000005">
    <property type="protein sequence ID" value="KAK7284477.1"/>
    <property type="molecule type" value="Genomic_DNA"/>
</dbReference>
<sequence length="162" mass="18215">MSGSSDDDISNSERRGFVRGGSDGDDDDDDDSEIERRQRRRARNGFRKAGQVVLHQLTKAKKQIRRIRSRKDVRSAGSGHCGAPTNTINPKRKVRVEGDDSESDQMLCWDFYSLAASSASASASIKSFFFSSAHWLESEFSLEGGCLSFYIFFHLILCFTSW</sequence>
<evidence type="ECO:0000313" key="2">
    <source>
        <dbReference type="EMBL" id="KAK7284477.1"/>
    </source>
</evidence>
<accession>A0AAN9P3E1</accession>
<dbReference type="AlphaFoldDB" id="A0AAN9P3E1"/>
<feature type="region of interest" description="Disordered" evidence="1">
    <location>
        <begin position="1"/>
        <end position="45"/>
    </location>
</feature>
<organism evidence="2 3">
    <name type="scientific">Clitoria ternatea</name>
    <name type="common">Butterfly pea</name>
    <dbReference type="NCBI Taxonomy" id="43366"/>
    <lineage>
        <taxon>Eukaryota</taxon>
        <taxon>Viridiplantae</taxon>
        <taxon>Streptophyta</taxon>
        <taxon>Embryophyta</taxon>
        <taxon>Tracheophyta</taxon>
        <taxon>Spermatophyta</taxon>
        <taxon>Magnoliopsida</taxon>
        <taxon>eudicotyledons</taxon>
        <taxon>Gunneridae</taxon>
        <taxon>Pentapetalae</taxon>
        <taxon>rosids</taxon>
        <taxon>fabids</taxon>
        <taxon>Fabales</taxon>
        <taxon>Fabaceae</taxon>
        <taxon>Papilionoideae</taxon>
        <taxon>50 kb inversion clade</taxon>
        <taxon>NPAAA clade</taxon>
        <taxon>indigoferoid/millettioid clade</taxon>
        <taxon>Phaseoleae</taxon>
        <taxon>Clitoria</taxon>
    </lineage>
</organism>
<name>A0AAN9P3E1_CLITE</name>
<reference evidence="2 3" key="1">
    <citation type="submission" date="2024-01" db="EMBL/GenBank/DDBJ databases">
        <title>The genomes of 5 underutilized Papilionoideae crops provide insights into root nodulation and disease resistance.</title>
        <authorList>
            <person name="Yuan L."/>
        </authorList>
    </citation>
    <scope>NUCLEOTIDE SEQUENCE [LARGE SCALE GENOMIC DNA]</scope>
    <source>
        <strain evidence="2">LY-2023</strain>
        <tissue evidence="2">Leaf</tissue>
    </source>
</reference>
<feature type="compositionally biased region" description="Acidic residues" evidence="1">
    <location>
        <begin position="23"/>
        <end position="33"/>
    </location>
</feature>
<gene>
    <name evidence="2" type="ORF">RJT34_19223</name>
</gene>